<evidence type="ECO:0000313" key="3">
    <source>
        <dbReference type="Proteomes" id="UP001549921"/>
    </source>
</evidence>
<dbReference type="EMBL" id="JBEDNZ010000006">
    <property type="protein sequence ID" value="KAL0841110.1"/>
    <property type="molecule type" value="Genomic_DNA"/>
</dbReference>
<organism evidence="2 3">
    <name type="scientific">Loxostege sticticalis</name>
    <name type="common">Beet webworm moth</name>
    <dbReference type="NCBI Taxonomy" id="481309"/>
    <lineage>
        <taxon>Eukaryota</taxon>
        <taxon>Metazoa</taxon>
        <taxon>Ecdysozoa</taxon>
        <taxon>Arthropoda</taxon>
        <taxon>Hexapoda</taxon>
        <taxon>Insecta</taxon>
        <taxon>Pterygota</taxon>
        <taxon>Neoptera</taxon>
        <taxon>Endopterygota</taxon>
        <taxon>Lepidoptera</taxon>
        <taxon>Glossata</taxon>
        <taxon>Ditrysia</taxon>
        <taxon>Pyraloidea</taxon>
        <taxon>Crambidae</taxon>
        <taxon>Pyraustinae</taxon>
        <taxon>Loxostege</taxon>
    </lineage>
</organism>
<protein>
    <submittedName>
        <fullName evidence="2">Uncharacterized protein</fullName>
    </submittedName>
</protein>
<accession>A0ABD0TDL1</accession>
<sequence length="102" mass="11902">MLDKALIFFFFGVVWPYEKSTVSYCLWHNNSCVELCPEWMMEVKSDCTQSYWKSQRTCEHPEAMLVGTMCGFSRCDCPDHTVLDTETGYCYDVDNCPTKHTE</sequence>
<evidence type="ECO:0000313" key="2">
    <source>
        <dbReference type="EMBL" id="KAL0841110.1"/>
    </source>
</evidence>
<feature type="chain" id="PRO_5044759195" evidence="1">
    <location>
        <begin position="17"/>
        <end position="102"/>
    </location>
</feature>
<keyword evidence="1" id="KW-0732">Signal</keyword>
<feature type="signal peptide" evidence="1">
    <location>
        <begin position="1"/>
        <end position="16"/>
    </location>
</feature>
<evidence type="ECO:0000256" key="1">
    <source>
        <dbReference type="SAM" id="SignalP"/>
    </source>
</evidence>
<dbReference type="Proteomes" id="UP001549921">
    <property type="component" value="Unassembled WGS sequence"/>
</dbReference>
<name>A0ABD0TDL1_LOXSC</name>
<reference evidence="2 3" key="1">
    <citation type="submission" date="2024-06" db="EMBL/GenBank/DDBJ databases">
        <title>A chromosome-level genome assembly of beet webworm, Loxostege sticticalis.</title>
        <authorList>
            <person name="Zhang Y."/>
        </authorList>
    </citation>
    <scope>NUCLEOTIDE SEQUENCE [LARGE SCALE GENOMIC DNA]</scope>
    <source>
        <strain evidence="2">AQ028</strain>
        <tissue evidence="2">Male pupae</tissue>
    </source>
</reference>
<proteinExistence type="predicted"/>
<dbReference type="AlphaFoldDB" id="A0ABD0TDL1"/>
<comment type="caution">
    <text evidence="2">The sequence shown here is derived from an EMBL/GenBank/DDBJ whole genome shotgun (WGS) entry which is preliminary data.</text>
</comment>
<gene>
    <name evidence="2" type="ORF">ABMA28_014867</name>
</gene>